<dbReference type="Proteomes" id="UP000306477">
    <property type="component" value="Unassembled WGS sequence"/>
</dbReference>
<protein>
    <submittedName>
        <fullName evidence="8">ABC transporter permease subunit</fullName>
    </submittedName>
</protein>
<feature type="transmembrane region" description="Helical" evidence="6">
    <location>
        <begin position="270"/>
        <end position="291"/>
    </location>
</feature>
<evidence type="ECO:0000256" key="5">
    <source>
        <dbReference type="ARBA" id="ARBA00023136"/>
    </source>
</evidence>
<dbReference type="SUPFAM" id="SSF161098">
    <property type="entry name" value="MetI-like"/>
    <property type="match status" value="1"/>
</dbReference>
<dbReference type="RefSeq" id="WP_136378685.1">
    <property type="nucleotide sequence ID" value="NZ_SLUB01000007.1"/>
</dbReference>
<dbReference type="EMBL" id="SLUB01000007">
    <property type="protein sequence ID" value="THE13747.1"/>
    <property type="molecule type" value="Genomic_DNA"/>
</dbReference>
<feature type="transmembrane region" description="Helical" evidence="6">
    <location>
        <begin position="114"/>
        <end position="132"/>
    </location>
</feature>
<feature type="transmembrane region" description="Helical" evidence="6">
    <location>
        <begin position="326"/>
        <end position="347"/>
    </location>
</feature>
<dbReference type="PROSITE" id="PS50928">
    <property type="entry name" value="ABC_TM1"/>
    <property type="match status" value="1"/>
</dbReference>
<accession>A0A4S3PVA3</accession>
<evidence type="ECO:0000313" key="8">
    <source>
        <dbReference type="EMBL" id="THE13747.1"/>
    </source>
</evidence>
<evidence type="ECO:0000256" key="4">
    <source>
        <dbReference type="ARBA" id="ARBA00022989"/>
    </source>
</evidence>
<feature type="transmembrane region" description="Helical" evidence="6">
    <location>
        <begin position="6"/>
        <end position="29"/>
    </location>
</feature>
<evidence type="ECO:0000259" key="7">
    <source>
        <dbReference type="PROSITE" id="PS50928"/>
    </source>
</evidence>
<comment type="caution">
    <text evidence="8">The sequence shown here is derived from an EMBL/GenBank/DDBJ whole genome shotgun (WGS) entry which is preliminary data.</text>
</comment>
<feature type="transmembrane region" description="Helical" evidence="6">
    <location>
        <begin position="82"/>
        <end position="102"/>
    </location>
</feature>
<sequence>MKNWSLWTGLVLFGLMLFISFIGPQLSFIEHTPPEHRMRFYDGGEIGRAPFPPSKEDPLGTDREARDILSLIILGAKDTLKIIVLITLVRYVIAIPMAFLASTKKGIAYMVSNGWYSLFGSIPTIFAAILLLEIVPVGGLENGVDWKVVLIALIEVGRVSYIFAHEIYEVSQKEFVQASVTVGSTPFQLSVMHYLPSVSQSLVVNFFNDLARVTLLLGQLALFQYFIEHAIDYIPGGGVFQDESGYNSVTGLFDWPGLLSAARYEVIKAVWIPLFPAIALTLLLLTFQLLSEGFRRLFERRAASDKHGVVRRAVERIGEAFVASKMAGVVTLVVFVVAVGAFVVSGVKNGSKTSTVNVGEQAVLNAKDLYGDGKYMLVNNKVIATTVATTAKGGFYDKLHYIDFHMEKKSDRDYETDNLVLKCRTIGAGRCELPVFTFKEPVATVEEAYRLLADHLPTDAVIEKEFQDNESKYIYSLQSSLLEQSYTYVSIRGMTLIFHLTPEKTIEKVEMEGL</sequence>
<dbReference type="PANTHER" id="PTHR43839">
    <property type="entry name" value="OPPC IN A BINDING PROTEIN-DEPENDENT TRANSPORT SYSTEM"/>
    <property type="match status" value="1"/>
</dbReference>
<dbReference type="Pfam" id="PF00528">
    <property type="entry name" value="BPD_transp_1"/>
    <property type="match status" value="1"/>
</dbReference>
<keyword evidence="9" id="KW-1185">Reference proteome</keyword>
<dbReference type="Gene3D" id="1.10.3720.10">
    <property type="entry name" value="MetI-like"/>
    <property type="match status" value="1"/>
</dbReference>
<proteinExistence type="inferred from homology"/>
<evidence type="ECO:0000256" key="6">
    <source>
        <dbReference type="RuleBase" id="RU363032"/>
    </source>
</evidence>
<dbReference type="PANTHER" id="PTHR43839:SF3">
    <property type="entry name" value="OLIGOPEPTIDE ABC TRANSPORTER, PERMEASE PROTEIN"/>
    <property type="match status" value="1"/>
</dbReference>
<keyword evidence="5 6" id="KW-0472">Membrane</keyword>
<comment type="subcellular location">
    <subcellularLocation>
        <location evidence="6">Cell membrane</location>
        <topology evidence="6">Multi-pass membrane protein</topology>
    </subcellularLocation>
    <subcellularLocation>
        <location evidence="1">Membrane</location>
        <topology evidence="1">Multi-pass membrane protein</topology>
    </subcellularLocation>
</comment>
<feature type="domain" description="ABC transmembrane type-1" evidence="7">
    <location>
        <begin position="76"/>
        <end position="291"/>
    </location>
</feature>
<organism evidence="8 9">
    <name type="scientific">Bacillus timonensis</name>
    <dbReference type="NCBI Taxonomy" id="1033734"/>
    <lineage>
        <taxon>Bacteria</taxon>
        <taxon>Bacillati</taxon>
        <taxon>Bacillota</taxon>
        <taxon>Bacilli</taxon>
        <taxon>Bacillales</taxon>
        <taxon>Bacillaceae</taxon>
        <taxon>Bacillus</taxon>
    </lineage>
</organism>
<dbReference type="GO" id="GO:0055085">
    <property type="term" value="P:transmembrane transport"/>
    <property type="evidence" value="ECO:0007669"/>
    <property type="project" value="InterPro"/>
</dbReference>
<evidence type="ECO:0000313" key="9">
    <source>
        <dbReference type="Proteomes" id="UP000306477"/>
    </source>
</evidence>
<evidence type="ECO:0000256" key="2">
    <source>
        <dbReference type="ARBA" id="ARBA00022448"/>
    </source>
</evidence>
<evidence type="ECO:0000256" key="3">
    <source>
        <dbReference type="ARBA" id="ARBA00022692"/>
    </source>
</evidence>
<name>A0A4S3PVA3_9BACI</name>
<dbReference type="OrthoDB" id="2376472at2"/>
<gene>
    <name evidence="8" type="ORF">E1I69_05925</name>
</gene>
<comment type="similarity">
    <text evidence="6">Belongs to the binding-protein-dependent transport system permease family.</text>
</comment>
<keyword evidence="4 6" id="KW-1133">Transmembrane helix</keyword>
<keyword evidence="3 6" id="KW-0812">Transmembrane</keyword>
<dbReference type="AlphaFoldDB" id="A0A4S3PVA3"/>
<dbReference type="InterPro" id="IPR035906">
    <property type="entry name" value="MetI-like_sf"/>
</dbReference>
<keyword evidence="2 6" id="KW-0813">Transport</keyword>
<reference evidence="8 9" key="1">
    <citation type="journal article" date="2019" name="Indoor Air">
        <title>Impacts of indoor surface finishes on bacterial viability.</title>
        <authorList>
            <person name="Hu J."/>
            <person name="Maamar S.B."/>
            <person name="Glawe A.J."/>
            <person name="Gottel N."/>
            <person name="Gilbert J.A."/>
            <person name="Hartmann E.M."/>
        </authorList>
    </citation>
    <scope>NUCLEOTIDE SEQUENCE [LARGE SCALE GENOMIC DNA]</scope>
    <source>
        <strain evidence="8 9">AF060A6</strain>
    </source>
</reference>
<evidence type="ECO:0000256" key="1">
    <source>
        <dbReference type="ARBA" id="ARBA00004141"/>
    </source>
</evidence>
<dbReference type="InterPro" id="IPR000515">
    <property type="entry name" value="MetI-like"/>
</dbReference>
<dbReference type="GO" id="GO:0005886">
    <property type="term" value="C:plasma membrane"/>
    <property type="evidence" value="ECO:0007669"/>
    <property type="project" value="UniProtKB-SubCell"/>
</dbReference>